<organism evidence="1 2">
    <name type="scientific">Vigna unguiculata</name>
    <name type="common">Cowpea</name>
    <dbReference type="NCBI Taxonomy" id="3917"/>
    <lineage>
        <taxon>Eukaryota</taxon>
        <taxon>Viridiplantae</taxon>
        <taxon>Streptophyta</taxon>
        <taxon>Embryophyta</taxon>
        <taxon>Tracheophyta</taxon>
        <taxon>Spermatophyta</taxon>
        <taxon>Magnoliopsida</taxon>
        <taxon>eudicotyledons</taxon>
        <taxon>Gunneridae</taxon>
        <taxon>Pentapetalae</taxon>
        <taxon>rosids</taxon>
        <taxon>fabids</taxon>
        <taxon>Fabales</taxon>
        <taxon>Fabaceae</taxon>
        <taxon>Papilionoideae</taxon>
        <taxon>50 kb inversion clade</taxon>
        <taxon>NPAAA clade</taxon>
        <taxon>indigoferoid/millettioid clade</taxon>
        <taxon>Phaseoleae</taxon>
        <taxon>Vigna</taxon>
    </lineage>
</organism>
<name>A0A4D6NN16_VIGUN</name>
<dbReference type="AlphaFoldDB" id="A0A4D6NN16"/>
<dbReference type="EMBL" id="CP039355">
    <property type="protein sequence ID" value="QCE15026.1"/>
    <property type="molecule type" value="Genomic_DNA"/>
</dbReference>
<gene>
    <name evidence="1" type="ORF">DEO72_LG11g2034</name>
</gene>
<reference evidence="1 2" key="1">
    <citation type="submission" date="2019-04" db="EMBL/GenBank/DDBJ databases">
        <title>An improved genome assembly and genetic linkage map for asparagus bean, Vigna unguiculata ssp. sesquipedialis.</title>
        <authorList>
            <person name="Xia Q."/>
            <person name="Zhang R."/>
            <person name="Dong Y."/>
        </authorList>
    </citation>
    <scope>NUCLEOTIDE SEQUENCE [LARGE SCALE GENOMIC DNA]</scope>
    <source>
        <tissue evidence="1">Leaf</tissue>
    </source>
</reference>
<accession>A0A4D6NN16</accession>
<sequence>MAAGFFFFSGDAAPQCRFVVAQGGNVHLVRSAAVAAEMEFATRWCGNDGALFSSPLVVARRGADLAAVVMAMARRRKMVVMEMLAFAATMEKMERHGGCGVAAVGCVNGGRREGDECAVEMAAAAAMVGGREIRVRVS</sequence>
<protein>
    <submittedName>
        <fullName evidence="1">Uncharacterized protein</fullName>
    </submittedName>
</protein>
<proteinExistence type="predicted"/>
<evidence type="ECO:0000313" key="2">
    <source>
        <dbReference type="Proteomes" id="UP000501690"/>
    </source>
</evidence>
<dbReference type="Proteomes" id="UP000501690">
    <property type="component" value="Linkage Group LG11"/>
</dbReference>
<keyword evidence="2" id="KW-1185">Reference proteome</keyword>
<evidence type="ECO:0000313" key="1">
    <source>
        <dbReference type="EMBL" id="QCE15026.1"/>
    </source>
</evidence>